<dbReference type="STRING" id="1798182.GA0061081_10119"/>
<dbReference type="GO" id="GO:0009231">
    <property type="term" value="P:riboflavin biosynthetic process"/>
    <property type="evidence" value="ECO:0007669"/>
    <property type="project" value="TreeGrafter"/>
</dbReference>
<dbReference type="Gene3D" id="3.40.50.1000">
    <property type="entry name" value="HAD superfamily/HAD-like"/>
    <property type="match status" value="1"/>
</dbReference>
<keyword evidence="5" id="KW-1185">Reference proteome</keyword>
<evidence type="ECO:0000313" key="4">
    <source>
        <dbReference type="EMBL" id="SCB71764.1"/>
    </source>
</evidence>
<gene>
    <name evidence="4" type="ORF">GA0061081_10119</name>
</gene>
<dbReference type="OrthoDB" id="367448at2"/>
<keyword evidence="3" id="KW-0460">Magnesium</keyword>
<organism evidence="4 5">
    <name type="scientific">Gilliamella bombicola</name>
    <dbReference type="NCBI Taxonomy" id="1798182"/>
    <lineage>
        <taxon>Bacteria</taxon>
        <taxon>Pseudomonadati</taxon>
        <taxon>Pseudomonadota</taxon>
        <taxon>Gammaproteobacteria</taxon>
        <taxon>Orbales</taxon>
        <taxon>Orbaceae</taxon>
        <taxon>Gilliamella</taxon>
    </lineage>
</organism>
<dbReference type="PANTHER" id="PTHR46470:SF4">
    <property type="entry name" value="5-AMINO-6-(5-PHOSPHO-D-RIBITYLAMINO)URACIL PHOSPHATASE YIGB"/>
    <property type="match status" value="1"/>
</dbReference>
<dbReference type="InterPro" id="IPR006439">
    <property type="entry name" value="HAD-SF_hydro_IA"/>
</dbReference>
<dbReference type="SFLD" id="SFLDG01129">
    <property type="entry name" value="C1.5:_HAD__Beta-PGM__Phosphata"/>
    <property type="match status" value="1"/>
</dbReference>
<dbReference type="InterPro" id="IPR023214">
    <property type="entry name" value="HAD_sf"/>
</dbReference>
<evidence type="ECO:0000313" key="5">
    <source>
        <dbReference type="Proteomes" id="UP000199670"/>
    </source>
</evidence>
<dbReference type="InterPro" id="IPR051400">
    <property type="entry name" value="HAD-like_hydrolase"/>
</dbReference>
<reference evidence="5" key="1">
    <citation type="submission" date="2016-08" db="EMBL/GenBank/DDBJ databases">
        <authorList>
            <person name="Varghese N."/>
            <person name="Submissions Spin"/>
        </authorList>
    </citation>
    <scope>NUCLEOTIDE SEQUENCE [LARGE SCALE GENOMIC DNA]</scope>
    <source>
        <strain evidence="5">R-53248</strain>
    </source>
</reference>
<dbReference type="Pfam" id="PF00702">
    <property type="entry name" value="Hydrolase"/>
    <property type="match status" value="1"/>
</dbReference>
<sequence length="238" mass="27204">MMNFYRSINTIKALTFDLDDTLYDNSMIVEKAEEEMIKTLQGYEQLRTLTISEYFAEKHAVLVSDPEIYHDVIVWRIQTIKSLLSKTNIPVQKFADVIDESIACFNFWRHKIQVPESTHTLLSKLATKYPLAVITNGNVDVNQIGLGDYFQFSLRGGEHGRSKPFPEIFELACHKLAIPSHHILHVGDNLLTDVNGAINNGFLACFINIYERDILQLDDARCVPHIEITQLPELDNLL</sequence>
<dbReference type="InterPro" id="IPR036412">
    <property type="entry name" value="HAD-like_sf"/>
</dbReference>
<dbReference type="PANTHER" id="PTHR46470">
    <property type="entry name" value="N-ACYLNEURAMINATE-9-PHOSPHATASE"/>
    <property type="match status" value="1"/>
</dbReference>
<comment type="cofactor">
    <cofactor evidence="1">
        <name>Mg(2+)</name>
        <dbReference type="ChEBI" id="CHEBI:18420"/>
    </cofactor>
</comment>
<evidence type="ECO:0000256" key="1">
    <source>
        <dbReference type="ARBA" id="ARBA00001946"/>
    </source>
</evidence>
<dbReference type="GO" id="GO:0016787">
    <property type="term" value="F:hydrolase activity"/>
    <property type="evidence" value="ECO:0007669"/>
    <property type="project" value="UniProtKB-KW"/>
</dbReference>
<name>A0A1C3YNU1_9GAMM</name>
<proteinExistence type="predicted"/>
<dbReference type="SFLD" id="SFLDS00003">
    <property type="entry name" value="Haloacid_Dehalogenase"/>
    <property type="match status" value="1"/>
</dbReference>
<keyword evidence="2 4" id="KW-0378">Hydrolase</keyword>
<dbReference type="NCBIfam" id="TIGR01549">
    <property type="entry name" value="HAD-SF-IA-v1"/>
    <property type="match status" value="1"/>
</dbReference>
<dbReference type="Gene3D" id="1.20.120.1600">
    <property type="match status" value="1"/>
</dbReference>
<dbReference type="EMBL" id="FMAQ01000001">
    <property type="protein sequence ID" value="SCB71764.1"/>
    <property type="molecule type" value="Genomic_DNA"/>
</dbReference>
<accession>A0A1C3YNU1</accession>
<dbReference type="Proteomes" id="UP000199670">
    <property type="component" value="Unassembled WGS sequence"/>
</dbReference>
<protein>
    <submittedName>
        <fullName evidence="4">Putative hydrolase of the HAD superfamily</fullName>
    </submittedName>
</protein>
<evidence type="ECO:0000256" key="2">
    <source>
        <dbReference type="ARBA" id="ARBA00022801"/>
    </source>
</evidence>
<dbReference type="RefSeq" id="WP_091345910.1">
    <property type="nucleotide sequence ID" value="NZ_FMAQ01000001.1"/>
</dbReference>
<dbReference type="NCBIfam" id="NF008018">
    <property type="entry name" value="PRK10748.1"/>
    <property type="match status" value="1"/>
</dbReference>
<dbReference type="AlphaFoldDB" id="A0A1C3YNU1"/>
<dbReference type="SUPFAM" id="SSF56784">
    <property type="entry name" value="HAD-like"/>
    <property type="match status" value="1"/>
</dbReference>
<evidence type="ECO:0000256" key="3">
    <source>
        <dbReference type="ARBA" id="ARBA00022842"/>
    </source>
</evidence>